<protein>
    <recommendedName>
        <fullName evidence="2">non-specific serine/threonine protein kinase</fullName>
        <ecNumber evidence="2">2.7.11.1</ecNumber>
    </recommendedName>
</protein>
<comment type="catalytic activity">
    <reaction evidence="9">
        <text>L-seryl-[protein] + ATP = O-phospho-L-seryl-[protein] + ADP + H(+)</text>
        <dbReference type="Rhea" id="RHEA:17989"/>
        <dbReference type="Rhea" id="RHEA-COMP:9863"/>
        <dbReference type="Rhea" id="RHEA-COMP:11604"/>
        <dbReference type="ChEBI" id="CHEBI:15378"/>
        <dbReference type="ChEBI" id="CHEBI:29999"/>
        <dbReference type="ChEBI" id="CHEBI:30616"/>
        <dbReference type="ChEBI" id="CHEBI:83421"/>
        <dbReference type="ChEBI" id="CHEBI:456216"/>
        <dbReference type="EC" id="2.7.11.1"/>
    </reaction>
</comment>
<dbReference type="Pfam" id="PF00069">
    <property type="entry name" value="Pkinase"/>
    <property type="match status" value="1"/>
</dbReference>
<evidence type="ECO:0000256" key="6">
    <source>
        <dbReference type="ARBA" id="ARBA00022777"/>
    </source>
</evidence>
<gene>
    <name evidence="13" type="ORF">V6N12_066168</name>
</gene>
<evidence type="ECO:0000256" key="4">
    <source>
        <dbReference type="ARBA" id="ARBA00022679"/>
    </source>
</evidence>
<evidence type="ECO:0000313" key="14">
    <source>
        <dbReference type="Proteomes" id="UP001472677"/>
    </source>
</evidence>
<evidence type="ECO:0000259" key="12">
    <source>
        <dbReference type="PROSITE" id="PS50011"/>
    </source>
</evidence>
<evidence type="ECO:0000256" key="8">
    <source>
        <dbReference type="ARBA" id="ARBA00047899"/>
    </source>
</evidence>
<feature type="binding site" evidence="10">
    <location>
        <position position="37"/>
    </location>
    <ligand>
        <name>ATP</name>
        <dbReference type="ChEBI" id="CHEBI:30616"/>
    </ligand>
</feature>
<feature type="domain" description="Protein kinase" evidence="12">
    <location>
        <begin position="8"/>
        <end position="276"/>
    </location>
</feature>
<dbReference type="SUPFAM" id="SSF56112">
    <property type="entry name" value="Protein kinase-like (PK-like)"/>
    <property type="match status" value="1"/>
</dbReference>
<evidence type="ECO:0000313" key="13">
    <source>
        <dbReference type="EMBL" id="KAK8503479.1"/>
    </source>
</evidence>
<feature type="region of interest" description="Disordered" evidence="11">
    <location>
        <begin position="499"/>
        <end position="518"/>
    </location>
</feature>
<comment type="similarity">
    <text evidence="1">Belongs to the protein kinase superfamily. NEK Ser/Thr protein kinase family. NIMA subfamily.</text>
</comment>
<feature type="compositionally biased region" description="Polar residues" evidence="11">
    <location>
        <begin position="1234"/>
        <end position="1243"/>
    </location>
</feature>
<evidence type="ECO:0000256" key="3">
    <source>
        <dbReference type="ARBA" id="ARBA00022527"/>
    </source>
</evidence>
<reference evidence="13 14" key="1">
    <citation type="journal article" date="2024" name="G3 (Bethesda)">
        <title>Genome assembly of Hibiscus sabdariffa L. provides insights into metabolisms of medicinal natural products.</title>
        <authorList>
            <person name="Kim T."/>
        </authorList>
    </citation>
    <scope>NUCLEOTIDE SEQUENCE [LARGE SCALE GENOMIC DNA]</scope>
    <source>
        <strain evidence="13">TK-2024</strain>
        <tissue evidence="13">Old leaves</tissue>
    </source>
</reference>
<evidence type="ECO:0000256" key="11">
    <source>
        <dbReference type="SAM" id="MobiDB-lite"/>
    </source>
</evidence>
<evidence type="ECO:0000256" key="2">
    <source>
        <dbReference type="ARBA" id="ARBA00012513"/>
    </source>
</evidence>
<evidence type="ECO:0000256" key="5">
    <source>
        <dbReference type="ARBA" id="ARBA00022741"/>
    </source>
</evidence>
<keyword evidence="3" id="KW-0723">Serine/threonine-protein kinase</keyword>
<dbReference type="PROSITE" id="PS00108">
    <property type="entry name" value="PROTEIN_KINASE_ST"/>
    <property type="match status" value="1"/>
</dbReference>
<dbReference type="PROSITE" id="PS00107">
    <property type="entry name" value="PROTEIN_KINASE_ATP"/>
    <property type="match status" value="1"/>
</dbReference>
<dbReference type="InterPro" id="IPR050660">
    <property type="entry name" value="NEK_Ser/Thr_kinase"/>
</dbReference>
<dbReference type="InterPro" id="IPR008271">
    <property type="entry name" value="Ser/Thr_kinase_AS"/>
</dbReference>
<evidence type="ECO:0000256" key="1">
    <source>
        <dbReference type="ARBA" id="ARBA00010886"/>
    </source>
</evidence>
<feature type="region of interest" description="Disordered" evidence="11">
    <location>
        <begin position="691"/>
        <end position="750"/>
    </location>
</feature>
<dbReference type="EMBL" id="JBBPBM010000152">
    <property type="protein sequence ID" value="KAK8503479.1"/>
    <property type="molecule type" value="Genomic_DNA"/>
</dbReference>
<evidence type="ECO:0000256" key="7">
    <source>
        <dbReference type="ARBA" id="ARBA00022840"/>
    </source>
</evidence>
<feature type="region of interest" description="Disordered" evidence="11">
    <location>
        <begin position="301"/>
        <end position="392"/>
    </location>
</feature>
<organism evidence="13 14">
    <name type="scientific">Hibiscus sabdariffa</name>
    <name type="common">roselle</name>
    <dbReference type="NCBI Taxonomy" id="183260"/>
    <lineage>
        <taxon>Eukaryota</taxon>
        <taxon>Viridiplantae</taxon>
        <taxon>Streptophyta</taxon>
        <taxon>Embryophyta</taxon>
        <taxon>Tracheophyta</taxon>
        <taxon>Spermatophyta</taxon>
        <taxon>Magnoliopsida</taxon>
        <taxon>eudicotyledons</taxon>
        <taxon>Gunneridae</taxon>
        <taxon>Pentapetalae</taxon>
        <taxon>rosids</taxon>
        <taxon>malvids</taxon>
        <taxon>Malvales</taxon>
        <taxon>Malvaceae</taxon>
        <taxon>Malvoideae</taxon>
        <taxon>Hibiscus</taxon>
    </lineage>
</organism>
<feature type="region of interest" description="Disordered" evidence="11">
    <location>
        <begin position="776"/>
        <end position="804"/>
    </location>
</feature>
<dbReference type="SMART" id="SM00220">
    <property type="entry name" value="S_TKc"/>
    <property type="match status" value="1"/>
</dbReference>
<proteinExistence type="inferred from homology"/>
<evidence type="ECO:0000256" key="10">
    <source>
        <dbReference type="PROSITE-ProRule" id="PRU10141"/>
    </source>
</evidence>
<dbReference type="Proteomes" id="UP001472677">
    <property type="component" value="Unassembled WGS sequence"/>
</dbReference>
<keyword evidence="4" id="KW-0808">Transferase</keyword>
<evidence type="ECO:0000256" key="9">
    <source>
        <dbReference type="ARBA" id="ARBA00048679"/>
    </source>
</evidence>
<dbReference type="Gene3D" id="3.30.200.20">
    <property type="entry name" value="Phosphorylase Kinase, domain 1"/>
    <property type="match status" value="1"/>
</dbReference>
<sequence length="1388" mass="151438">MESKMDHYEIMEQIGRGAFGAAILVFHKTEKKKYVLKKIRLARQTERCRNSAHQEMALISRIQHPYVVQFKEAWVEKGCYVCIVTGYCEGGDMDELMKKSDGIYFPEEKLCKWFVQLLLAVEYLHSNFVLHRDIKCSNIFLTKDHDVRLGDFGLAKTLKADDLASSVRPMLDNSDLYVPQVVGTPNYMCPELLADIPYGFKSDIWSLGCCMYEMAARRPAFKAFDMAGLISKINRSSMGPLPSCYSPSLKAVIKGMLRKNPEHRPSASELLKHPYLQPHVDKYHPSFSCLSKNCLDKHVTTGRGNRKNMAESQSSNSSCSDKDSSVSSRRNTATRVPNSNNEATDTDSNSKEEEGSNVQSKQPKSIKGVVTTLKEGKVRESGSPMRGGRKKAAGGLIQRNYLEASPKVLKCPAPTPGSNPKANTPAIASEKLPLDSAKGMPGSHHLKRQLPEIESSPKIKPRHEGIPPPATYKLVAEEGLPSKTRTTSNVGRRSSVTVQMKHAGSDVSNGASNRTKLGSSEVNQDCEAISHQLPSGHPKKASGVVKQDAEIALSGATKRLQTDSSTSVSSATSIQAFEVCDDATTTFIDMTEETQEHRIITHIKSLESHPPCSSTGLKSEMPEVLLRESYRYDHESFMFSTEESGPAQAHFSSVYGKVSPGAPMDRLDLISEENFVHKDVTAASRMICGDDAPLSQTCSRDDTPLSWTSSRNDAPISRPSSRGDASMSSLSTWDDAPVSTPSSSNDAPLSRLSIRDDAPLSRLSIRDDAPVSWLSIGEDASVRGPTAGEDSPPSRPSGSDDVPVSCFRADVPTSRLSIVENAPVTGEDCPTIRLDETVAGSPSCRHDVMLHSNFSLPACGDDKFNVTEPLSTVVETMPCIASSISSTPKNSQPGRGTNARYSTVEVPATTPCPPAFDDDVMHVIRHSRFPVGNEQPVMEKVEVDVQNVDVGKLINVVRGELDIRNMTSPVTPTSSCSEATSSTLYVSDYSGDKGIDGRNSVPSGVKEMDTRYCISSSPELMNVVRDELDMRTMTSPVAIISSCCEALSSRPNASDYSGVEELHVRNSISYGVKEMDVENFVSSSRKHVNVVRDEPDVRNTTGLVTIASNFCGALSSTPNVLDNYGVRETDIGNSISSSPEPIKVVRDELDMRNLTSPVTVTSGFSEPSSSTPYVSDYSGIKEVDGRNSVPSGIQQMDIVNSFNSSPEPLNVVRDALDMRNMTSPVILTSNCSQALSSTPNVSDYSGPKDVDVRNSMPSSVEERDTENSISSSLKPIDVVRDKFYTGVRNSNSPSLKSELPEPVKPSSTMIEEVTPAKETLDVNSYRQRAEALEGLLELSAELLHQNRLQELSVVLMPFGKHKVSPRETAIWLSKSMKQMMSEECGRSS</sequence>
<comment type="catalytic activity">
    <reaction evidence="8">
        <text>L-threonyl-[protein] + ATP = O-phospho-L-threonyl-[protein] + ADP + H(+)</text>
        <dbReference type="Rhea" id="RHEA:46608"/>
        <dbReference type="Rhea" id="RHEA-COMP:11060"/>
        <dbReference type="Rhea" id="RHEA-COMP:11605"/>
        <dbReference type="ChEBI" id="CHEBI:15378"/>
        <dbReference type="ChEBI" id="CHEBI:30013"/>
        <dbReference type="ChEBI" id="CHEBI:30616"/>
        <dbReference type="ChEBI" id="CHEBI:61977"/>
        <dbReference type="ChEBI" id="CHEBI:456216"/>
        <dbReference type="EC" id="2.7.11.1"/>
    </reaction>
</comment>
<keyword evidence="7 10" id="KW-0067">ATP-binding</keyword>
<dbReference type="CDD" id="cd08215">
    <property type="entry name" value="STKc_Nek"/>
    <property type="match status" value="1"/>
</dbReference>
<name>A0ABR2B9H2_9ROSI</name>
<feature type="compositionally biased region" description="Polar residues" evidence="11">
    <location>
        <begin position="329"/>
        <end position="347"/>
    </location>
</feature>
<dbReference type="InterPro" id="IPR017441">
    <property type="entry name" value="Protein_kinase_ATP_BS"/>
</dbReference>
<dbReference type="EC" id="2.7.11.1" evidence="2"/>
<dbReference type="InterPro" id="IPR011009">
    <property type="entry name" value="Kinase-like_dom_sf"/>
</dbReference>
<dbReference type="InterPro" id="IPR000719">
    <property type="entry name" value="Prot_kinase_dom"/>
</dbReference>
<feature type="region of interest" description="Disordered" evidence="11">
    <location>
        <begin position="1234"/>
        <end position="1271"/>
    </location>
</feature>
<dbReference type="Gene3D" id="1.10.510.10">
    <property type="entry name" value="Transferase(Phosphotransferase) domain 1"/>
    <property type="match status" value="1"/>
</dbReference>
<comment type="caution">
    <text evidence="13">The sequence shown here is derived from an EMBL/GenBank/DDBJ whole genome shotgun (WGS) entry which is preliminary data.</text>
</comment>
<dbReference type="PANTHER" id="PTHR43671">
    <property type="entry name" value="SERINE/THREONINE-PROTEIN KINASE NEK"/>
    <property type="match status" value="1"/>
</dbReference>
<dbReference type="PANTHER" id="PTHR43671:SF98">
    <property type="entry name" value="SERINE_THREONINE-PROTEIN KINASE NEK11"/>
    <property type="match status" value="1"/>
</dbReference>
<keyword evidence="6" id="KW-0418">Kinase</keyword>
<keyword evidence="14" id="KW-1185">Reference proteome</keyword>
<feature type="compositionally biased region" description="Polar residues" evidence="11">
    <location>
        <begin position="506"/>
        <end position="518"/>
    </location>
</feature>
<dbReference type="PROSITE" id="PS50011">
    <property type="entry name" value="PROTEIN_KINASE_DOM"/>
    <property type="match status" value="1"/>
</dbReference>
<accession>A0ABR2B9H2</accession>
<keyword evidence="5 10" id="KW-0547">Nucleotide-binding</keyword>